<feature type="domain" description="GST C-terminal" evidence="2">
    <location>
        <begin position="85"/>
        <end position="211"/>
    </location>
</feature>
<dbReference type="PANTHER" id="PTHR44051">
    <property type="entry name" value="GLUTATHIONE S-TRANSFERASE-RELATED"/>
    <property type="match status" value="1"/>
</dbReference>
<dbReference type="PROSITE" id="PS50404">
    <property type="entry name" value="GST_NTER"/>
    <property type="match status" value="1"/>
</dbReference>
<sequence>MYKLYTRPGSGGFVVEAALALANVPFEQIDVPKTDRPDPAFLDISPLNQVPVLTLPDGRSITESAAICILLAERHPDAGLAPAVGAPARAEFLRWMAFMSSVLYPAILRLYYAHRYTADADGTKAVKQAAVAEMDRGFAVVDAALKGRDWLVGEAMSLADIYLVMLVAWHPDIEHARTAWPNIERLWAKLRGHPLMKTLNTSHEMWPGSLP</sequence>
<protein>
    <submittedName>
        <fullName evidence="3">Glutathione S-transferase family protein</fullName>
    </submittedName>
</protein>
<dbReference type="PROSITE" id="PS50405">
    <property type="entry name" value="GST_CTER"/>
    <property type="match status" value="1"/>
</dbReference>
<dbReference type="CDD" id="cd03188">
    <property type="entry name" value="GST_C_Beta"/>
    <property type="match status" value="1"/>
</dbReference>
<name>A0A6M7UCZ2_9HYPH</name>
<dbReference type="InterPro" id="IPR040079">
    <property type="entry name" value="Glutathione_S-Trfase"/>
</dbReference>
<keyword evidence="4" id="KW-1185">Reference proteome</keyword>
<evidence type="ECO:0000313" key="4">
    <source>
        <dbReference type="Proteomes" id="UP000503339"/>
    </source>
</evidence>
<dbReference type="RefSeq" id="WP_027055566.1">
    <property type="nucleotide sequence ID" value="NZ_CP033361.1"/>
</dbReference>
<dbReference type="SFLD" id="SFLDG01150">
    <property type="entry name" value="Main.1:_Beta-like"/>
    <property type="match status" value="1"/>
</dbReference>
<dbReference type="InterPro" id="IPR010987">
    <property type="entry name" value="Glutathione-S-Trfase_C-like"/>
</dbReference>
<dbReference type="InterPro" id="IPR004046">
    <property type="entry name" value="GST_C"/>
</dbReference>
<feature type="domain" description="GST N-terminal" evidence="1">
    <location>
        <begin position="1"/>
        <end position="79"/>
    </location>
</feature>
<dbReference type="Pfam" id="PF13417">
    <property type="entry name" value="GST_N_3"/>
    <property type="match status" value="1"/>
</dbReference>
<dbReference type="InterPro" id="IPR004045">
    <property type="entry name" value="Glutathione_S-Trfase_N"/>
</dbReference>
<dbReference type="Gene3D" id="1.20.1050.10">
    <property type="match status" value="1"/>
</dbReference>
<organism evidence="3 4">
    <name type="scientific">Mesorhizobium erdmanii</name>
    <dbReference type="NCBI Taxonomy" id="1777866"/>
    <lineage>
        <taxon>Bacteria</taxon>
        <taxon>Pseudomonadati</taxon>
        <taxon>Pseudomonadota</taxon>
        <taxon>Alphaproteobacteria</taxon>
        <taxon>Hyphomicrobiales</taxon>
        <taxon>Phyllobacteriaceae</taxon>
        <taxon>Mesorhizobium</taxon>
    </lineage>
</organism>
<dbReference type="SFLD" id="SFLDG00358">
    <property type="entry name" value="Main_(cytGST)"/>
    <property type="match status" value="1"/>
</dbReference>
<dbReference type="Gene3D" id="3.40.30.10">
    <property type="entry name" value="Glutaredoxin"/>
    <property type="match status" value="1"/>
</dbReference>
<dbReference type="CDD" id="cd03057">
    <property type="entry name" value="GST_N_Beta"/>
    <property type="match status" value="1"/>
</dbReference>
<evidence type="ECO:0000259" key="2">
    <source>
        <dbReference type="PROSITE" id="PS50405"/>
    </source>
</evidence>
<dbReference type="EMBL" id="CP033361">
    <property type="protein sequence ID" value="QKC74802.1"/>
    <property type="molecule type" value="Genomic_DNA"/>
</dbReference>
<dbReference type="SUPFAM" id="SSF52833">
    <property type="entry name" value="Thioredoxin-like"/>
    <property type="match status" value="1"/>
</dbReference>
<reference evidence="3 4" key="1">
    <citation type="submission" date="2018-10" db="EMBL/GenBank/DDBJ databases">
        <authorList>
            <person name="Perry B.J."/>
            <person name="Sullivan J.T."/>
            <person name="Murphy R.J.T."/>
            <person name="Ramsay J.P."/>
            <person name="Ronson C.W."/>
        </authorList>
    </citation>
    <scope>NUCLEOTIDE SEQUENCE [LARGE SCALE GENOMIC DNA]</scope>
    <source>
        <strain evidence="3 4">NZP2014</strain>
    </source>
</reference>
<accession>A0A6M7UCZ2</accession>
<gene>
    <name evidence="3" type="ORF">EB233_03965</name>
</gene>
<dbReference type="InterPro" id="IPR036249">
    <property type="entry name" value="Thioredoxin-like_sf"/>
</dbReference>
<keyword evidence="3" id="KW-0808">Transferase</keyword>
<dbReference type="SUPFAM" id="SSF47616">
    <property type="entry name" value="GST C-terminal domain-like"/>
    <property type="match status" value="1"/>
</dbReference>
<dbReference type="Proteomes" id="UP000503339">
    <property type="component" value="Chromosome"/>
</dbReference>
<dbReference type="InterPro" id="IPR036282">
    <property type="entry name" value="Glutathione-S-Trfase_C_sf"/>
</dbReference>
<dbReference type="KEGG" id="merd:EB233_03965"/>
<dbReference type="PANTHER" id="PTHR44051:SF8">
    <property type="entry name" value="GLUTATHIONE S-TRANSFERASE GSTA"/>
    <property type="match status" value="1"/>
</dbReference>
<proteinExistence type="predicted"/>
<dbReference type="Pfam" id="PF00043">
    <property type="entry name" value="GST_C"/>
    <property type="match status" value="1"/>
</dbReference>
<evidence type="ECO:0000259" key="1">
    <source>
        <dbReference type="PROSITE" id="PS50404"/>
    </source>
</evidence>
<dbReference type="AlphaFoldDB" id="A0A6M7UCZ2"/>
<dbReference type="SFLD" id="SFLDS00019">
    <property type="entry name" value="Glutathione_Transferase_(cytos"/>
    <property type="match status" value="1"/>
</dbReference>
<dbReference type="GO" id="GO:0016740">
    <property type="term" value="F:transferase activity"/>
    <property type="evidence" value="ECO:0007669"/>
    <property type="project" value="UniProtKB-KW"/>
</dbReference>
<evidence type="ECO:0000313" key="3">
    <source>
        <dbReference type="EMBL" id="QKC74802.1"/>
    </source>
</evidence>